<evidence type="ECO:0000313" key="1">
    <source>
        <dbReference type="EMBL" id="NYJ35550.1"/>
    </source>
</evidence>
<keyword evidence="2" id="KW-1185">Reference proteome</keyword>
<organism evidence="1 2">
    <name type="scientific">Nocardiopsis aegyptia</name>
    <dbReference type="NCBI Taxonomy" id="220378"/>
    <lineage>
        <taxon>Bacteria</taxon>
        <taxon>Bacillati</taxon>
        <taxon>Actinomycetota</taxon>
        <taxon>Actinomycetes</taxon>
        <taxon>Streptosporangiales</taxon>
        <taxon>Nocardiopsidaceae</taxon>
        <taxon>Nocardiopsis</taxon>
    </lineage>
</organism>
<comment type="caution">
    <text evidence="1">The sequence shown here is derived from an EMBL/GenBank/DDBJ whole genome shotgun (WGS) entry which is preliminary data.</text>
</comment>
<dbReference type="Proteomes" id="UP000572051">
    <property type="component" value="Unassembled WGS sequence"/>
</dbReference>
<sequence length="71" mass="7671">MTGVDEGSVVWSDEEGTLLGVWNPRTRGYRVQNIEGDIRDVLEIDGVRVVSGVVAASFTDHAGRSGVVVFH</sequence>
<dbReference type="EMBL" id="JACCFS010000001">
    <property type="protein sequence ID" value="NYJ35550.1"/>
    <property type="molecule type" value="Genomic_DNA"/>
</dbReference>
<protein>
    <submittedName>
        <fullName evidence="1">Uncharacterized protein</fullName>
    </submittedName>
</protein>
<proteinExistence type="predicted"/>
<reference evidence="1 2" key="1">
    <citation type="submission" date="2020-07" db="EMBL/GenBank/DDBJ databases">
        <title>Sequencing the genomes of 1000 actinobacteria strains.</title>
        <authorList>
            <person name="Klenk H.-P."/>
        </authorList>
    </citation>
    <scope>NUCLEOTIDE SEQUENCE [LARGE SCALE GENOMIC DNA]</scope>
    <source>
        <strain evidence="1 2">DSM 44442</strain>
    </source>
</reference>
<gene>
    <name evidence="1" type="ORF">HNR10_003431</name>
</gene>
<name>A0A7Z0JBK2_9ACTN</name>
<dbReference type="AlphaFoldDB" id="A0A7Z0JBK2"/>
<evidence type="ECO:0000313" key="2">
    <source>
        <dbReference type="Proteomes" id="UP000572051"/>
    </source>
</evidence>
<dbReference type="RefSeq" id="WP_179824776.1">
    <property type="nucleotide sequence ID" value="NZ_JACCFS010000001.1"/>
</dbReference>
<accession>A0A7Z0JBK2</accession>